<dbReference type="InterPro" id="IPR011712">
    <property type="entry name" value="Sig_transdc_His_kin_sub3_dim/P"/>
</dbReference>
<keyword evidence="8" id="KW-0902">Two-component regulatory system</keyword>
<keyword evidence="9" id="KW-1133">Transmembrane helix</keyword>
<keyword evidence="4" id="KW-0808">Transferase</keyword>
<dbReference type="PANTHER" id="PTHR24421">
    <property type="entry name" value="NITRATE/NITRITE SENSOR PROTEIN NARX-RELATED"/>
    <property type="match status" value="1"/>
</dbReference>
<dbReference type="Proteomes" id="UP000321049">
    <property type="component" value="Unassembled WGS sequence"/>
</dbReference>
<evidence type="ECO:0000313" key="11">
    <source>
        <dbReference type="EMBL" id="GEL99253.1"/>
    </source>
</evidence>
<keyword evidence="5" id="KW-0547">Nucleotide-binding</keyword>
<feature type="transmembrane region" description="Helical" evidence="9">
    <location>
        <begin position="20"/>
        <end position="40"/>
    </location>
</feature>
<dbReference type="Pfam" id="PF07730">
    <property type="entry name" value="HisKA_3"/>
    <property type="match status" value="1"/>
</dbReference>
<feature type="domain" description="Signal transduction histidine kinase subgroup 3 dimerisation and phosphoacceptor" evidence="10">
    <location>
        <begin position="210"/>
        <end position="274"/>
    </location>
</feature>
<evidence type="ECO:0000256" key="6">
    <source>
        <dbReference type="ARBA" id="ARBA00022777"/>
    </source>
</evidence>
<keyword evidence="3" id="KW-0597">Phosphoprotein</keyword>
<accession>A0A511JNY6</accession>
<dbReference type="RefSeq" id="WP_146846913.1">
    <property type="nucleotide sequence ID" value="NZ_BJWH01000015.1"/>
</dbReference>
<dbReference type="GO" id="GO:0046983">
    <property type="term" value="F:protein dimerization activity"/>
    <property type="evidence" value="ECO:0007669"/>
    <property type="project" value="InterPro"/>
</dbReference>
<comment type="caution">
    <text evidence="11">The sequence shown here is derived from an EMBL/GenBank/DDBJ whole genome shotgun (WGS) entry which is preliminary data.</text>
</comment>
<dbReference type="GO" id="GO:0000155">
    <property type="term" value="F:phosphorelay sensor kinase activity"/>
    <property type="evidence" value="ECO:0007669"/>
    <property type="project" value="InterPro"/>
</dbReference>
<keyword evidence="7" id="KW-0067">ATP-binding</keyword>
<keyword evidence="9" id="KW-0812">Transmembrane</keyword>
<feature type="transmembrane region" description="Helical" evidence="9">
    <location>
        <begin position="60"/>
        <end position="76"/>
    </location>
</feature>
<keyword evidence="12" id="KW-1185">Reference proteome</keyword>
<dbReference type="InterPro" id="IPR036890">
    <property type="entry name" value="HATPase_C_sf"/>
</dbReference>
<dbReference type="CDD" id="cd16917">
    <property type="entry name" value="HATPase_UhpB-NarQ-NarX-like"/>
    <property type="match status" value="1"/>
</dbReference>
<dbReference type="OrthoDB" id="227596at2"/>
<evidence type="ECO:0000256" key="7">
    <source>
        <dbReference type="ARBA" id="ARBA00022840"/>
    </source>
</evidence>
<keyword evidence="6" id="KW-0418">Kinase</keyword>
<dbReference type="GO" id="GO:0005524">
    <property type="term" value="F:ATP binding"/>
    <property type="evidence" value="ECO:0007669"/>
    <property type="project" value="UniProtKB-KW"/>
</dbReference>
<protein>
    <recommendedName>
        <fullName evidence="2">histidine kinase</fullName>
        <ecNumber evidence="2">2.7.13.3</ecNumber>
    </recommendedName>
</protein>
<feature type="transmembrane region" description="Helical" evidence="9">
    <location>
        <begin position="162"/>
        <end position="181"/>
    </location>
</feature>
<gene>
    <name evidence="11" type="ORF">CTE05_28000</name>
</gene>
<proteinExistence type="predicted"/>
<dbReference type="EMBL" id="BJWH01000015">
    <property type="protein sequence ID" value="GEL99253.1"/>
    <property type="molecule type" value="Genomic_DNA"/>
</dbReference>
<keyword evidence="9" id="KW-0472">Membrane</keyword>
<sequence length="401" mass="42412">MTTAVLTGSRPVTTFRWREWVPSIAVATVVGVLLLMTPGIRDFTVLDGGYSYVSSPTPSGYGVIGGLSVLAGVVLARRWTVWATALAFLPFLFVPWMGGFVWGWWLGLLGIAALAALDGVSRAVVPAGVALLIAVQYCSTEIPAYLPIGAVTSGIDDDFETYAFVAYFLAIAITVGIAALIGSVQRSRSREEGVAAAQRHALQVESLAGERARLARDLHDVVAHHVSLVAVRAESAPFLHPGLDDDARAVLADIAQDAREALTELRQVLIVLQRTSDETERTPQPTACDVDDLVSGAVAAGQAIELGGAWREVPPAAGYVLYRAVQEGLTNARRHAPGSRTTITRRQSDTVVGFRMTNAADGAADAGRGLIGMRERVEALGGTMTAVVADGEFVLDIQVPA</sequence>
<evidence type="ECO:0000256" key="5">
    <source>
        <dbReference type="ARBA" id="ARBA00022741"/>
    </source>
</evidence>
<dbReference type="EC" id="2.7.13.3" evidence="2"/>
<evidence type="ECO:0000256" key="3">
    <source>
        <dbReference type="ARBA" id="ARBA00022553"/>
    </source>
</evidence>
<organism evidence="11 12">
    <name type="scientific">Cellulomonas terrae</name>
    <dbReference type="NCBI Taxonomy" id="311234"/>
    <lineage>
        <taxon>Bacteria</taxon>
        <taxon>Bacillati</taxon>
        <taxon>Actinomycetota</taxon>
        <taxon>Actinomycetes</taxon>
        <taxon>Micrococcales</taxon>
        <taxon>Cellulomonadaceae</taxon>
        <taxon>Cellulomonas</taxon>
    </lineage>
</organism>
<reference evidence="11 12" key="1">
    <citation type="submission" date="2019-07" db="EMBL/GenBank/DDBJ databases">
        <title>Whole genome shotgun sequence of Cellulomonas terrae NBRC 100819.</title>
        <authorList>
            <person name="Hosoyama A."/>
            <person name="Uohara A."/>
            <person name="Ohji S."/>
            <person name="Ichikawa N."/>
        </authorList>
    </citation>
    <scope>NUCLEOTIDE SEQUENCE [LARGE SCALE GENOMIC DNA]</scope>
    <source>
        <strain evidence="11 12">NBRC 100819</strain>
    </source>
</reference>
<dbReference type="InterPro" id="IPR050482">
    <property type="entry name" value="Sensor_HK_TwoCompSys"/>
</dbReference>
<dbReference type="Gene3D" id="3.30.565.10">
    <property type="entry name" value="Histidine kinase-like ATPase, C-terminal domain"/>
    <property type="match status" value="1"/>
</dbReference>
<feature type="transmembrane region" description="Helical" evidence="9">
    <location>
        <begin position="88"/>
        <end position="117"/>
    </location>
</feature>
<evidence type="ECO:0000256" key="2">
    <source>
        <dbReference type="ARBA" id="ARBA00012438"/>
    </source>
</evidence>
<name>A0A511JNY6_9CELL</name>
<dbReference type="Gene3D" id="1.20.5.1930">
    <property type="match status" value="1"/>
</dbReference>
<dbReference type="GO" id="GO:0016020">
    <property type="term" value="C:membrane"/>
    <property type="evidence" value="ECO:0007669"/>
    <property type="project" value="InterPro"/>
</dbReference>
<dbReference type="PANTHER" id="PTHR24421:SF10">
    <property type="entry name" value="NITRATE_NITRITE SENSOR PROTEIN NARQ"/>
    <property type="match status" value="1"/>
</dbReference>
<evidence type="ECO:0000313" key="12">
    <source>
        <dbReference type="Proteomes" id="UP000321049"/>
    </source>
</evidence>
<evidence type="ECO:0000256" key="8">
    <source>
        <dbReference type="ARBA" id="ARBA00023012"/>
    </source>
</evidence>
<evidence type="ECO:0000259" key="10">
    <source>
        <dbReference type="Pfam" id="PF07730"/>
    </source>
</evidence>
<comment type="catalytic activity">
    <reaction evidence="1">
        <text>ATP + protein L-histidine = ADP + protein N-phospho-L-histidine.</text>
        <dbReference type="EC" id="2.7.13.3"/>
    </reaction>
</comment>
<dbReference type="SUPFAM" id="SSF55874">
    <property type="entry name" value="ATPase domain of HSP90 chaperone/DNA topoisomerase II/histidine kinase"/>
    <property type="match status" value="1"/>
</dbReference>
<dbReference type="AlphaFoldDB" id="A0A511JNY6"/>
<evidence type="ECO:0000256" key="9">
    <source>
        <dbReference type="SAM" id="Phobius"/>
    </source>
</evidence>
<evidence type="ECO:0000256" key="4">
    <source>
        <dbReference type="ARBA" id="ARBA00022679"/>
    </source>
</evidence>
<evidence type="ECO:0000256" key="1">
    <source>
        <dbReference type="ARBA" id="ARBA00000085"/>
    </source>
</evidence>